<organism evidence="6 7">
    <name type="scientific">Mythimna separata</name>
    <name type="common">Oriental armyworm</name>
    <name type="synonym">Pseudaletia separata</name>
    <dbReference type="NCBI Taxonomy" id="271217"/>
    <lineage>
        <taxon>Eukaryota</taxon>
        <taxon>Metazoa</taxon>
        <taxon>Ecdysozoa</taxon>
        <taxon>Arthropoda</taxon>
        <taxon>Hexapoda</taxon>
        <taxon>Insecta</taxon>
        <taxon>Pterygota</taxon>
        <taxon>Neoptera</taxon>
        <taxon>Endopterygota</taxon>
        <taxon>Lepidoptera</taxon>
        <taxon>Glossata</taxon>
        <taxon>Ditrysia</taxon>
        <taxon>Noctuoidea</taxon>
        <taxon>Noctuidae</taxon>
        <taxon>Noctuinae</taxon>
        <taxon>Hadenini</taxon>
        <taxon>Mythimna</taxon>
    </lineage>
</organism>
<evidence type="ECO:0000313" key="6">
    <source>
        <dbReference type="EMBL" id="KAJ8727739.1"/>
    </source>
</evidence>
<dbReference type="InterPro" id="IPR024571">
    <property type="entry name" value="ERAP1-like_C_dom"/>
</dbReference>
<evidence type="ECO:0000259" key="4">
    <source>
        <dbReference type="Pfam" id="PF11838"/>
    </source>
</evidence>
<dbReference type="Pfam" id="PF17900">
    <property type="entry name" value="Peptidase_M1_N"/>
    <property type="match status" value="1"/>
</dbReference>
<dbReference type="Gene3D" id="1.10.390.10">
    <property type="entry name" value="Neutral Protease Domain 2"/>
    <property type="match status" value="1"/>
</dbReference>
<feature type="domain" description="ERAP1-like C-terminal" evidence="4">
    <location>
        <begin position="596"/>
        <end position="768"/>
    </location>
</feature>
<dbReference type="GO" id="GO:0016020">
    <property type="term" value="C:membrane"/>
    <property type="evidence" value="ECO:0007669"/>
    <property type="project" value="TreeGrafter"/>
</dbReference>
<dbReference type="GO" id="GO:0070006">
    <property type="term" value="F:metalloaminopeptidase activity"/>
    <property type="evidence" value="ECO:0007669"/>
    <property type="project" value="TreeGrafter"/>
</dbReference>
<reference evidence="6" key="1">
    <citation type="submission" date="2023-03" db="EMBL/GenBank/DDBJ databases">
        <title>Chromosome-level genomes of two armyworms, Mythimna separata and Mythimna loreyi, provide insights into the biosynthesis and reception of sex pheromones.</title>
        <authorList>
            <person name="Zhao H."/>
        </authorList>
    </citation>
    <scope>NUCLEOTIDE SEQUENCE</scope>
    <source>
        <strain evidence="6">BeijingLab</strain>
        <tissue evidence="6">Pupa</tissue>
    </source>
</reference>
<keyword evidence="2" id="KW-0732">Signal</keyword>
<dbReference type="SUPFAM" id="SSF63737">
    <property type="entry name" value="Leukotriene A4 hydrolase N-terminal domain"/>
    <property type="match status" value="1"/>
</dbReference>
<sequence>MMGENIFRAVFIFCLFSFTKGNIVVDEECLNYTVYPVQYEINIYPHMQVNGFYYDCELIITIIANAPNVREITLDAKDFEIESAGIKVFDGPHNIINTPRPFIFDNRKGKLIIYLREPLKMYSQYNKQFYYIKISFRKFLEEGKQGIFLSKHNDENSETHYSYLFATRLSPYQAKYFFPCFANPRFEAVFKFKVYILKQLNGLPYANTSLVIAEQQRITNDNNYIIIDYKPSPQVCLHQVGFHYSGFVSDRVKSKHTNDTIIIWAPAKELHDYKFIHNYGIMIIDLIHEYAKDNNRPLVQGPINLIPVPGPVSGMYGYEIGSWNLLTDSAHRIVKIDQFTSIQQIENMTFELTQQLCRIWLGNPGEIARTRWKEEWFKEGMATYLAYFFLTQYNYGYQSQERRHLAAYGLRMKHKAMALDWQYTTPALYSFNQSLAIEIPPEYRELVTMKTGAILWMLENWVDSDKFHQALVNYIKSRRGKYISLDSFTTALDQATIDCLHQYFNGSTATRILGSWFRRPGYPVINVQVLRDRQPNAVQLKQRLFNFNRDNRIDTDFLIPISYMVQNNKNCYNCYQPRFTIGAQSYTFSENLNDGWILLNRKGSGYYRVNYDAVTWRLIAKTLKEDMNAIDELNRAQIVNDVFALYVAGDLDVQFAMEILDYLDKERSHIVWESALSGYEMLTTYGAACNMTKYLYKEWEDFMIKKVSPIFTQMTNTQDNKYLPRLFRSNVIQLTCELNYRPCNRHVSTVYREYRNGKNTYFPDCRMSYFYISPNNSTWPLNPIEQEDKWIADEKRGAKNWFYSHISVGEPRPMPIVMSTTEKPVAAVTEKLHADGASSIEYSIMILGIAVFVNVFTRELIEI</sequence>
<dbReference type="AlphaFoldDB" id="A0AAD7YV56"/>
<feature type="signal peptide" evidence="2">
    <location>
        <begin position="1"/>
        <end position="21"/>
    </location>
</feature>
<name>A0AAD7YV56_MYTSE</name>
<feature type="domain" description="Peptidase M1 membrane alanine aminopeptidase" evidence="3">
    <location>
        <begin position="323"/>
        <end position="497"/>
    </location>
</feature>
<dbReference type="InterPro" id="IPR014782">
    <property type="entry name" value="Peptidase_M1_dom"/>
</dbReference>
<comment type="similarity">
    <text evidence="1">Belongs to the peptidase M1 family.</text>
</comment>
<dbReference type="Pfam" id="PF01433">
    <property type="entry name" value="Peptidase_M1"/>
    <property type="match status" value="1"/>
</dbReference>
<dbReference type="InterPro" id="IPR045357">
    <property type="entry name" value="Aminopeptidase_N-like_N"/>
</dbReference>
<feature type="domain" description="Aminopeptidase N-like N-terminal" evidence="5">
    <location>
        <begin position="36"/>
        <end position="207"/>
    </location>
</feature>
<dbReference type="PANTHER" id="PTHR11533">
    <property type="entry name" value="PROTEASE M1 ZINC METALLOPROTEASE"/>
    <property type="match status" value="1"/>
</dbReference>
<dbReference type="GO" id="GO:0005615">
    <property type="term" value="C:extracellular space"/>
    <property type="evidence" value="ECO:0007669"/>
    <property type="project" value="TreeGrafter"/>
</dbReference>
<dbReference type="GO" id="GO:0043171">
    <property type="term" value="P:peptide catabolic process"/>
    <property type="evidence" value="ECO:0007669"/>
    <property type="project" value="TreeGrafter"/>
</dbReference>
<dbReference type="GO" id="GO:0005737">
    <property type="term" value="C:cytoplasm"/>
    <property type="evidence" value="ECO:0007669"/>
    <property type="project" value="TreeGrafter"/>
</dbReference>
<dbReference type="Proteomes" id="UP001231518">
    <property type="component" value="Chromosome 11"/>
</dbReference>
<gene>
    <name evidence="6" type="ORF">PYW07_001858</name>
</gene>
<evidence type="ECO:0000256" key="2">
    <source>
        <dbReference type="SAM" id="SignalP"/>
    </source>
</evidence>
<dbReference type="Gene3D" id="2.60.40.1730">
    <property type="entry name" value="tricorn interacting facor f3 domain"/>
    <property type="match status" value="1"/>
</dbReference>
<evidence type="ECO:0000259" key="3">
    <source>
        <dbReference type="Pfam" id="PF01433"/>
    </source>
</evidence>
<dbReference type="GO" id="GO:0042277">
    <property type="term" value="F:peptide binding"/>
    <property type="evidence" value="ECO:0007669"/>
    <property type="project" value="TreeGrafter"/>
</dbReference>
<dbReference type="InterPro" id="IPR042097">
    <property type="entry name" value="Aminopeptidase_N-like_N_sf"/>
</dbReference>
<dbReference type="Gene3D" id="2.60.40.1910">
    <property type="match status" value="1"/>
</dbReference>
<keyword evidence="7" id="KW-1185">Reference proteome</keyword>
<comment type="caution">
    <text evidence="6">The sequence shown here is derived from an EMBL/GenBank/DDBJ whole genome shotgun (WGS) entry which is preliminary data.</text>
</comment>
<proteinExistence type="inferred from homology"/>
<dbReference type="SUPFAM" id="SSF55486">
    <property type="entry name" value="Metalloproteases ('zincins'), catalytic domain"/>
    <property type="match status" value="1"/>
</dbReference>
<dbReference type="GO" id="GO:0006508">
    <property type="term" value="P:proteolysis"/>
    <property type="evidence" value="ECO:0007669"/>
    <property type="project" value="TreeGrafter"/>
</dbReference>
<feature type="chain" id="PRO_5042209730" description="Aminopeptidase N" evidence="2">
    <location>
        <begin position="22"/>
        <end position="863"/>
    </location>
</feature>
<dbReference type="InterPro" id="IPR050344">
    <property type="entry name" value="Peptidase_M1_aminopeptidases"/>
</dbReference>
<dbReference type="EMBL" id="JARGEI010000008">
    <property type="protein sequence ID" value="KAJ8727739.1"/>
    <property type="molecule type" value="Genomic_DNA"/>
</dbReference>
<evidence type="ECO:0000259" key="5">
    <source>
        <dbReference type="Pfam" id="PF17900"/>
    </source>
</evidence>
<evidence type="ECO:0000313" key="7">
    <source>
        <dbReference type="Proteomes" id="UP001231518"/>
    </source>
</evidence>
<dbReference type="InterPro" id="IPR027268">
    <property type="entry name" value="Peptidase_M4/M1_CTD_sf"/>
</dbReference>
<protein>
    <recommendedName>
        <fullName evidence="8">Aminopeptidase N</fullName>
    </recommendedName>
</protein>
<accession>A0AAD7YV56</accession>
<dbReference type="Gene3D" id="1.10.3480.20">
    <property type="match status" value="1"/>
</dbReference>
<evidence type="ECO:0000256" key="1">
    <source>
        <dbReference type="ARBA" id="ARBA00010136"/>
    </source>
</evidence>
<evidence type="ECO:0008006" key="8">
    <source>
        <dbReference type="Google" id="ProtNLM"/>
    </source>
</evidence>
<dbReference type="PANTHER" id="PTHR11533:SF21">
    <property type="entry name" value="AMINOPEPTIDASE"/>
    <property type="match status" value="1"/>
</dbReference>
<dbReference type="Pfam" id="PF11838">
    <property type="entry name" value="ERAP1_C"/>
    <property type="match status" value="1"/>
</dbReference>
<dbReference type="GO" id="GO:0008270">
    <property type="term" value="F:zinc ion binding"/>
    <property type="evidence" value="ECO:0007669"/>
    <property type="project" value="InterPro"/>
</dbReference>